<keyword evidence="5" id="KW-1133">Transmembrane helix</keyword>
<gene>
    <name evidence="9" type="ORF">DBRI00130_LOCUS43802</name>
</gene>
<evidence type="ECO:0000256" key="6">
    <source>
        <dbReference type="ARBA" id="ARBA00023128"/>
    </source>
</evidence>
<keyword evidence="3" id="KW-0812">Transmembrane</keyword>
<evidence type="ECO:0000313" key="9">
    <source>
        <dbReference type="EMBL" id="CAE4668156.1"/>
    </source>
</evidence>
<dbReference type="AlphaFoldDB" id="A0A6V2QB68"/>
<dbReference type="EMBL" id="HBNS01060795">
    <property type="protein sequence ID" value="CAE4668156.1"/>
    <property type="molecule type" value="Transcribed_RNA"/>
</dbReference>
<comment type="subcellular location">
    <subcellularLocation>
        <location evidence="1">Mitochondrion inner membrane</location>
        <topology evidence="1">Single-pass membrane protein</topology>
    </subcellularLocation>
</comment>
<feature type="region of interest" description="Disordered" evidence="8">
    <location>
        <begin position="156"/>
        <end position="179"/>
    </location>
</feature>
<dbReference type="GO" id="GO:0005743">
    <property type="term" value="C:mitochondrial inner membrane"/>
    <property type="evidence" value="ECO:0007669"/>
    <property type="project" value="UniProtKB-SubCell"/>
</dbReference>
<evidence type="ECO:0000256" key="1">
    <source>
        <dbReference type="ARBA" id="ARBA00004434"/>
    </source>
</evidence>
<sequence>MIKTKGTTNTEHYTKQLEKMATMTKHPRLPLALPLKQPMITSLSATFQSCLFVQLSTKATSGGIDAAGKTSSSASTTTVTTAKAAPESTNVGKIMDRKVILQQKKILQKKQRESAAAAAAKPPSSLKLFVKAGLPLILFSIGSAFVLKSALEGKTKERDASKGAISKSERQARMEAEKDDMMEKLNKKMKQDFDNTKRIERPEEILERRRLEREKRNRWYNRLGRLIVGGGGSK</sequence>
<accession>A0A6V2QB68</accession>
<keyword evidence="4" id="KW-0999">Mitochondrion inner membrane</keyword>
<evidence type="ECO:0000256" key="5">
    <source>
        <dbReference type="ARBA" id="ARBA00022989"/>
    </source>
</evidence>
<evidence type="ECO:0000256" key="4">
    <source>
        <dbReference type="ARBA" id="ARBA00022792"/>
    </source>
</evidence>
<keyword evidence="6" id="KW-0496">Mitochondrion</keyword>
<comment type="similarity">
    <text evidence="2">Belongs to the COX16 family.</text>
</comment>
<protein>
    <recommendedName>
        <fullName evidence="10">Transmembrane protein</fullName>
    </recommendedName>
</protein>
<keyword evidence="7" id="KW-0472">Membrane</keyword>
<organism evidence="9">
    <name type="scientific">Ditylum brightwellii</name>
    <dbReference type="NCBI Taxonomy" id="49249"/>
    <lineage>
        <taxon>Eukaryota</taxon>
        <taxon>Sar</taxon>
        <taxon>Stramenopiles</taxon>
        <taxon>Ochrophyta</taxon>
        <taxon>Bacillariophyta</taxon>
        <taxon>Mediophyceae</taxon>
        <taxon>Lithodesmiophycidae</taxon>
        <taxon>Lithodesmiales</taxon>
        <taxon>Lithodesmiaceae</taxon>
        <taxon>Ditylum</taxon>
    </lineage>
</organism>
<evidence type="ECO:0000256" key="2">
    <source>
        <dbReference type="ARBA" id="ARBA00008370"/>
    </source>
</evidence>
<dbReference type="Pfam" id="PF14138">
    <property type="entry name" value="COX16"/>
    <property type="match status" value="1"/>
</dbReference>
<evidence type="ECO:0000256" key="7">
    <source>
        <dbReference type="ARBA" id="ARBA00023136"/>
    </source>
</evidence>
<reference evidence="9" key="1">
    <citation type="submission" date="2021-01" db="EMBL/GenBank/DDBJ databases">
        <authorList>
            <person name="Corre E."/>
            <person name="Pelletier E."/>
            <person name="Niang G."/>
            <person name="Scheremetjew M."/>
            <person name="Finn R."/>
            <person name="Kale V."/>
            <person name="Holt S."/>
            <person name="Cochrane G."/>
            <person name="Meng A."/>
            <person name="Brown T."/>
            <person name="Cohen L."/>
        </authorList>
    </citation>
    <scope>NUCLEOTIDE SEQUENCE</scope>
    <source>
        <strain evidence="9">GSO104</strain>
    </source>
</reference>
<evidence type="ECO:0000256" key="8">
    <source>
        <dbReference type="SAM" id="MobiDB-lite"/>
    </source>
</evidence>
<evidence type="ECO:0008006" key="10">
    <source>
        <dbReference type="Google" id="ProtNLM"/>
    </source>
</evidence>
<proteinExistence type="inferred from homology"/>
<name>A0A6V2QB68_9STRA</name>
<dbReference type="InterPro" id="IPR020164">
    <property type="entry name" value="Cyt_c_Oxase_assmbl_COX16"/>
</dbReference>
<evidence type="ECO:0000256" key="3">
    <source>
        <dbReference type="ARBA" id="ARBA00022692"/>
    </source>
</evidence>